<keyword evidence="7 11" id="KW-0067">ATP-binding</keyword>
<dbReference type="InterPro" id="IPR001645">
    <property type="entry name" value="Folylpolyglutamate_synth"/>
</dbReference>
<comment type="cofactor">
    <cofactor evidence="1">
        <name>Mg(2+)</name>
        <dbReference type="ChEBI" id="CHEBI:18420"/>
    </cofactor>
</comment>
<dbReference type="PANTHER" id="PTHR11136:SF0">
    <property type="entry name" value="DIHYDROFOLATE SYNTHETASE-RELATED"/>
    <property type="match status" value="1"/>
</dbReference>
<dbReference type="PIRSF" id="PIRSF001563">
    <property type="entry name" value="Folylpolyglu_synth"/>
    <property type="match status" value="1"/>
</dbReference>
<dbReference type="AlphaFoldDB" id="A0A4S2DTR4"/>
<gene>
    <name evidence="14" type="ORF">E5347_06405</name>
</gene>
<dbReference type="PROSITE" id="PS01011">
    <property type="entry name" value="FOLYLPOLYGLU_SYNT_1"/>
    <property type="match status" value="1"/>
</dbReference>
<dbReference type="FunFam" id="3.40.1190.10:FF:000011">
    <property type="entry name" value="Folylpolyglutamate synthase/dihydrofolate synthase"/>
    <property type="match status" value="1"/>
</dbReference>
<dbReference type="EMBL" id="SRYR01000001">
    <property type="protein sequence ID" value="TGY44441.1"/>
    <property type="molecule type" value="Genomic_DNA"/>
</dbReference>
<dbReference type="GO" id="GO:0005737">
    <property type="term" value="C:cytoplasm"/>
    <property type="evidence" value="ECO:0007669"/>
    <property type="project" value="TreeGrafter"/>
</dbReference>
<dbReference type="EC" id="6.3.2.17" evidence="3"/>
<dbReference type="InterPro" id="IPR036615">
    <property type="entry name" value="Mur_ligase_C_dom_sf"/>
</dbReference>
<comment type="similarity">
    <text evidence="2 11">Belongs to the folylpolyglutamate synthase family.</text>
</comment>
<reference evidence="14 15" key="1">
    <citation type="submission" date="2019-04" db="EMBL/GenBank/DDBJ databases">
        <title>Microbes associate with the intestines of laboratory mice.</title>
        <authorList>
            <person name="Navarre W."/>
            <person name="Wong E."/>
            <person name="Huang K."/>
            <person name="Tropini C."/>
            <person name="Ng K."/>
            <person name="Yu B."/>
        </authorList>
    </citation>
    <scope>NUCLEOTIDE SEQUENCE [LARGE SCALE GENOMIC DNA]</scope>
    <source>
        <strain evidence="14 15">NM50_B9-20</strain>
    </source>
</reference>
<dbReference type="PANTHER" id="PTHR11136">
    <property type="entry name" value="FOLYLPOLYGLUTAMATE SYNTHASE-RELATED"/>
    <property type="match status" value="1"/>
</dbReference>
<dbReference type="InterPro" id="IPR018109">
    <property type="entry name" value="Folylpolyglutamate_synth_CS"/>
</dbReference>
<dbReference type="SUPFAM" id="SSF53623">
    <property type="entry name" value="MurD-like peptide ligases, catalytic domain"/>
    <property type="match status" value="1"/>
</dbReference>
<name>A0A4S2DTR4_9CLOT</name>
<dbReference type="OrthoDB" id="9809356at2"/>
<dbReference type="GO" id="GO:0005524">
    <property type="term" value="F:ATP binding"/>
    <property type="evidence" value="ECO:0007669"/>
    <property type="project" value="UniProtKB-KW"/>
</dbReference>
<dbReference type="GO" id="GO:0046872">
    <property type="term" value="F:metal ion binding"/>
    <property type="evidence" value="ECO:0007669"/>
    <property type="project" value="UniProtKB-KW"/>
</dbReference>
<evidence type="ECO:0000313" key="14">
    <source>
        <dbReference type="EMBL" id="TGY44441.1"/>
    </source>
</evidence>
<dbReference type="GO" id="GO:0004326">
    <property type="term" value="F:tetrahydrofolylpolyglutamate synthase activity"/>
    <property type="evidence" value="ECO:0007669"/>
    <property type="project" value="UniProtKB-EC"/>
</dbReference>
<comment type="caution">
    <text evidence="14">The sequence shown here is derived from an EMBL/GenBank/DDBJ whole genome shotgun (WGS) entry which is preliminary data.</text>
</comment>
<dbReference type="SUPFAM" id="SSF53244">
    <property type="entry name" value="MurD-like peptide ligases, peptide-binding domain"/>
    <property type="match status" value="1"/>
</dbReference>
<keyword evidence="5" id="KW-0479">Metal-binding</keyword>
<evidence type="ECO:0000256" key="8">
    <source>
        <dbReference type="ARBA" id="ARBA00022842"/>
    </source>
</evidence>
<protein>
    <recommendedName>
        <fullName evidence="3">tetrahydrofolate synthase</fullName>
        <ecNumber evidence="3">6.3.2.17</ecNumber>
    </recommendedName>
    <alternativeName>
        <fullName evidence="9">Tetrahydrofolylpolyglutamate synthase</fullName>
    </alternativeName>
</protein>
<keyword evidence="8" id="KW-0460">Magnesium</keyword>
<dbReference type="Gene3D" id="3.40.1190.10">
    <property type="entry name" value="Mur-like, catalytic domain"/>
    <property type="match status" value="1"/>
</dbReference>
<evidence type="ECO:0000256" key="4">
    <source>
        <dbReference type="ARBA" id="ARBA00022598"/>
    </source>
</evidence>
<evidence type="ECO:0000256" key="3">
    <source>
        <dbReference type="ARBA" id="ARBA00013025"/>
    </source>
</evidence>
<evidence type="ECO:0000256" key="5">
    <source>
        <dbReference type="ARBA" id="ARBA00022723"/>
    </source>
</evidence>
<dbReference type="InterPro" id="IPR004101">
    <property type="entry name" value="Mur_ligase_C"/>
</dbReference>
<dbReference type="PROSITE" id="PS01012">
    <property type="entry name" value="FOLYLPOLYGLU_SYNT_2"/>
    <property type="match status" value="1"/>
</dbReference>
<organism evidence="14 15">
    <name type="scientific">Clostridium sartagoforme</name>
    <dbReference type="NCBI Taxonomy" id="84031"/>
    <lineage>
        <taxon>Bacteria</taxon>
        <taxon>Bacillati</taxon>
        <taxon>Bacillota</taxon>
        <taxon>Clostridia</taxon>
        <taxon>Eubacteriales</taxon>
        <taxon>Clostridiaceae</taxon>
        <taxon>Clostridium</taxon>
    </lineage>
</organism>
<dbReference type="Gene3D" id="3.90.190.20">
    <property type="entry name" value="Mur ligase, C-terminal domain"/>
    <property type="match status" value="1"/>
</dbReference>
<sequence length="430" mass="48404">MKDIDTLKYLESLRVLGSNYGLERTERLLELIGNPHKKIKLIHIAGTNGKGSTSAILGRILIEHGYKVGYFNSPHLEDIEETIRINEENIKEEDFISLINEIKPYVEKVVEEGFNHPTEFEVLTCIMFLYLYRNNVDFGVVEVGLGGRLDSTNVLTPILSIITSISLDHTNILGNTIEEITNEKAGIIKENIPVITCNQKEEALKVIVNKAINTKSELIIANLNNYKFIGVNNNKISQRILVNLKNKDEELNLSLLGKHQIINLSLAIEGVKELDNLKYIKLDIDKVKSAVEKVKWKGRLEVLSRNPYIVLDGAHNTSGVEFLKSNLSEYFIYSKLYLVLGILADKEVEKMVKILAPLATEVYTLTANSVRAEGAEELKNIVKKYNTNCIAFDDYSDAINYAKSKAKEDDLILASGSLYMIGTLRNIMKN</sequence>
<dbReference type="Pfam" id="PF08245">
    <property type="entry name" value="Mur_ligase_M"/>
    <property type="match status" value="1"/>
</dbReference>
<dbReference type="InterPro" id="IPR013221">
    <property type="entry name" value="Mur_ligase_cen"/>
</dbReference>
<evidence type="ECO:0000256" key="6">
    <source>
        <dbReference type="ARBA" id="ARBA00022741"/>
    </source>
</evidence>
<evidence type="ECO:0000256" key="2">
    <source>
        <dbReference type="ARBA" id="ARBA00008276"/>
    </source>
</evidence>
<evidence type="ECO:0000256" key="11">
    <source>
        <dbReference type="PIRNR" id="PIRNR001563"/>
    </source>
</evidence>
<keyword evidence="4 11" id="KW-0436">Ligase</keyword>
<evidence type="ECO:0000256" key="9">
    <source>
        <dbReference type="ARBA" id="ARBA00030592"/>
    </source>
</evidence>
<dbReference type="InterPro" id="IPR036565">
    <property type="entry name" value="Mur-like_cat_sf"/>
</dbReference>
<proteinExistence type="inferred from homology"/>
<evidence type="ECO:0000259" key="13">
    <source>
        <dbReference type="Pfam" id="PF08245"/>
    </source>
</evidence>
<dbReference type="NCBIfam" id="TIGR01499">
    <property type="entry name" value="folC"/>
    <property type="match status" value="1"/>
</dbReference>
<dbReference type="GO" id="GO:0008841">
    <property type="term" value="F:dihydrofolate synthase activity"/>
    <property type="evidence" value="ECO:0007669"/>
    <property type="project" value="TreeGrafter"/>
</dbReference>
<feature type="domain" description="Mur ligase central" evidence="13">
    <location>
        <begin position="44"/>
        <end position="268"/>
    </location>
</feature>
<dbReference type="RefSeq" id="WP_136005616.1">
    <property type="nucleotide sequence ID" value="NZ_SRYR01000001.1"/>
</dbReference>
<dbReference type="Proteomes" id="UP000306888">
    <property type="component" value="Unassembled WGS sequence"/>
</dbReference>
<keyword evidence="6 11" id="KW-0547">Nucleotide-binding</keyword>
<evidence type="ECO:0000313" key="15">
    <source>
        <dbReference type="Proteomes" id="UP000306888"/>
    </source>
</evidence>
<feature type="domain" description="Mur ligase C-terminal" evidence="12">
    <location>
        <begin position="298"/>
        <end position="417"/>
    </location>
</feature>
<accession>A0A4S2DTR4</accession>
<evidence type="ECO:0000256" key="1">
    <source>
        <dbReference type="ARBA" id="ARBA00001946"/>
    </source>
</evidence>
<dbReference type="Pfam" id="PF02875">
    <property type="entry name" value="Mur_ligase_C"/>
    <property type="match status" value="1"/>
</dbReference>
<evidence type="ECO:0000256" key="7">
    <source>
        <dbReference type="ARBA" id="ARBA00022840"/>
    </source>
</evidence>
<evidence type="ECO:0000259" key="12">
    <source>
        <dbReference type="Pfam" id="PF02875"/>
    </source>
</evidence>
<evidence type="ECO:0000256" key="10">
    <source>
        <dbReference type="ARBA" id="ARBA00047493"/>
    </source>
</evidence>
<comment type="catalytic activity">
    <reaction evidence="10">
        <text>(6S)-5,6,7,8-tetrahydrofolyl-(gamma-L-Glu)(n) + L-glutamate + ATP = (6S)-5,6,7,8-tetrahydrofolyl-(gamma-L-Glu)(n+1) + ADP + phosphate + H(+)</text>
        <dbReference type="Rhea" id="RHEA:10580"/>
        <dbReference type="Rhea" id="RHEA-COMP:14738"/>
        <dbReference type="Rhea" id="RHEA-COMP:14740"/>
        <dbReference type="ChEBI" id="CHEBI:15378"/>
        <dbReference type="ChEBI" id="CHEBI:29985"/>
        <dbReference type="ChEBI" id="CHEBI:30616"/>
        <dbReference type="ChEBI" id="CHEBI:43474"/>
        <dbReference type="ChEBI" id="CHEBI:141005"/>
        <dbReference type="ChEBI" id="CHEBI:456216"/>
        <dbReference type="EC" id="6.3.2.17"/>
    </reaction>
</comment>
<keyword evidence="15" id="KW-1185">Reference proteome</keyword>